<feature type="compositionally biased region" description="Low complexity" evidence="1">
    <location>
        <begin position="472"/>
        <end position="483"/>
    </location>
</feature>
<accession>A0A915EBU5</accession>
<feature type="compositionally biased region" description="Low complexity" evidence="1">
    <location>
        <begin position="510"/>
        <end position="528"/>
    </location>
</feature>
<feature type="compositionally biased region" description="Polar residues" evidence="1">
    <location>
        <begin position="532"/>
        <end position="542"/>
    </location>
</feature>
<evidence type="ECO:0000256" key="1">
    <source>
        <dbReference type="SAM" id="MobiDB-lite"/>
    </source>
</evidence>
<feature type="compositionally biased region" description="Pro residues" evidence="1">
    <location>
        <begin position="495"/>
        <end position="509"/>
    </location>
</feature>
<proteinExistence type="predicted"/>
<organism evidence="2 3">
    <name type="scientific">Ditylenchus dipsaci</name>
    <dbReference type="NCBI Taxonomy" id="166011"/>
    <lineage>
        <taxon>Eukaryota</taxon>
        <taxon>Metazoa</taxon>
        <taxon>Ecdysozoa</taxon>
        <taxon>Nematoda</taxon>
        <taxon>Chromadorea</taxon>
        <taxon>Rhabditida</taxon>
        <taxon>Tylenchina</taxon>
        <taxon>Tylenchomorpha</taxon>
        <taxon>Sphaerularioidea</taxon>
        <taxon>Anguinidae</taxon>
        <taxon>Anguininae</taxon>
        <taxon>Ditylenchus</taxon>
    </lineage>
</organism>
<feature type="compositionally biased region" description="Basic and acidic residues" evidence="1">
    <location>
        <begin position="457"/>
        <end position="470"/>
    </location>
</feature>
<dbReference type="Proteomes" id="UP000887574">
    <property type="component" value="Unplaced"/>
</dbReference>
<name>A0A915EBU5_9BILA</name>
<dbReference type="PANTHER" id="PTHR37431:SF5">
    <property type="entry name" value="PROTEIN CBG06905"/>
    <property type="match status" value="1"/>
</dbReference>
<evidence type="ECO:0000313" key="3">
    <source>
        <dbReference type="WBParaSite" id="jg4501"/>
    </source>
</evidence>
<dbReference type="WBParaSite" id="jg4501">
    <property type="protein sequence ID" value="jg4501"/>
    <property type="gene ID" value="jg4501"/>
</dbReference>
<evidence type="ECO:0000313" key="2">
    <source>
        <dbReference type="Proteomes" id="UP000887574"/>
    </source>
</evidence>
<protein>
    <submittedName>
        <fullName evidence="3">DUF19 domain-containing protein</fullName>
    </submittedName>
</protein>
<feature type="region of interest" description="Disordered" evidence="1">
    <location>
        <begin position="455"/>
        <end position="554"/>
    </location>
</feature>
<sequence length="561" mass="61933">MISILGLMNSLKVVCSLSSRMSTIWPSFCRGLQPNKRIPCLIRAGNGICEQPNVAAAIEENLGCVFKQVADTNFAKCLRSTISTLKTFNLEALRGVLPKFVECVEPIVLKSCGPVPLNVLKALSSSNICPVSLAIDEVSSLATSTTAEPAKCTAQLLASYNQCHEQFTAKYTFWPTSLINQSVLMDEMCTDLESLSKCLETSASSICEHPGKQKAIQMLSTRLCTNKSAFEQRRQCMLQMVSSQKGAQCLESFIADETSKEYCSSLNQSTNCLSEAVFKECPPETVSFIYEHTNEYLHGLQTSKENSCHDQDLIQYLECEQIVDQFRFKPVAFISNSSKWNEFCTVTKEKYRPCMDALPCRFEPITGASLSLFESLCDREVTHRDQLRFAPCLSDYINTPAGKQCVEPFGSVDLLTRQAGTQLCPVVNTILNCSARAISFPDALYTLPPDLPATVKETGKENKPQFDFSHDTTTPSPTSPKTSEMGHQTEESTPEPEPSPEPQPSPEPEPSATTPQPEPQPTTTTPAAKGNGQKNQSKGNSASREHQHLPYTKDILIINYY</sequence>
<reference evidence="3" key="1">
    <citation type="submission" date="2022-11" db="UniProtKB">
        <authorList>
            <consortium name="WormBaseParasite"/>
        </authorList>
    </citation>
    <scope>IDENTIFICATION</scope>
</reference>
<dbReference type="PANTHER" id="PTHR37431">
    <property type="entry name" value="PROTEIN CBG06927"/>
    <property type="match status" value="1"/>
</dbReference>
<keyword evidence="2" id="KW-1185">Reference proteome</keyword>
<dbReference type="AlphaFoldDB" id="A0A915EBU5"/>